<dbReference type="EMBL" id="BQNB010009296">
    <property type="protein sequence ID" value="GJS61520.1"/>
    <property type="molecule type" value="Genomic_DNA"/>
</dbReference>
<keyword evidence="2" id="KW-1185">Reference proteome</keyword>
<organism evidence="1 2">
    <name type="scientific">Tanacetum coccineum</name>
    <dbReference type="NCBI Taxonomy" id="301880"/>
    <lineage>
        <taxon>Eukaryota</taxon>
        <taxon>Viridiplantae</taxon>
        <taxon>Streptophyta</taxon>
        <taxon>Embryophyta</taxon>
        <taxon>Tracheophyta</taxon>
        <taxon>Spermatophyta</taxon>
        <taxon>Magnoliopsida</taxon>
        <taxon>eudicotyledons</taxon>
        <taxon>Gunneridae</taxon>
        <taxon>Pentapetalae</taxon>
        <taxon>asterids</taxon>
        <taxon>campanulids</taxon>
        <taxon>Asterales</taxon>
        <taxon>Asteraceae</taxon>
        <taxon>Asteroideae</taxon>
        <taxon>Anthemideae</taxon>
        <taxon>Anthemidinae</taxon>
        <taxon>Tanacetum</taxon>
    </lineage>
</organism>
<protein>
    <recommendedName>
        <fullName evidence="3">Reverse transcriptase zinc-binding domain-containing protein</fullName>
    </recommendedName>
</protein>
<proteinExistence type="predicted"/>
<evidence type="ECO:0000313" key="2">
    <source>
        <dbReference type="Proteomes" id="UP001151760"/>
    </source>
</evidence>
<comment type="caution">
    <text evidence="1">The sequence shown here is derived from an EMBL/GenBank/DDBJ whole genome shotgun (WGS) entry which is preliminary data.</text>
</comment>
<sequence length="147" mass="16932">MTWVRWKKCLARKDLGGLGIESIFGLNIGLLFKWIWRFLCSCSDLWERVIKNIYGSHGGINDTSGIHHSTWGGFFFLRSALTNGIDSINLDRKCIDVGSTFCPIFQADIETINHVFFSYVMALDMWAMLARRWELGIPVCANIMEWF</sequence>
<evidence type="ECO:0000313" key="1">
    <source>
        <dbReference type="EMBL" id="GJS61520.1"/>
    </source>
</evidence>
<reference evidence="1" key="2">
    <citation type="submission" date="2022-01" db="EMBL/GenBank/DDBJ databases">
        <authorList>
            <person name="Yamashiro T."/>
            <person name="Shiraishi A."/>
            <person name="Satake H."/>
            <person name="Nakayama K."/>
        </authorList>
    </citation>
    <scope>NUCLEOTIDE SEQUENCE</scope>
</reference>
<dbReference type="Proteomes" id="UP001151760">
    <property type="component" value="Unassembled WGS sequence"/>
</dbReference>
<evidence type="ECO:0008006" key="3">
    <source>
        <dbReference type="Google" id="ProtNLM"/>
    </source>
</evidence>
<accession>A0ABQ4X919</accession>
<reference evidence="1" key="1">
    <citation type="journal article" date="2022" name="Int. J. Mol. Sci.">
        <title>Draft Genome of Tanacetum Coccineum: Genomic Comparison of Closely Related Tanacetum-Family Plants.</title>
        <authorList>
            <person name="Yamashiro T."/>
            <person name="Shiraishi A."/>
            <person name="Nakayama K."/>
            <person name="Satake H."/>
        </authorList>
    </citation>
    <scope>NUCLEOTIDE SEQUENCE</scope>
</reference>
<gene>
    <name evidence="1" type="ORF">Tco_0656304</name>
</gene>
<name>A0ABQ4X919_9ASTR</name>